<evidence type="ECO:0000259" key="2">
    <source>
        <dbReference type="Pfam" id="PF12850"/>
    </source>
</evidence>
<sequence length="276" mass="31488">MATKTKALGTLSGKVLLFGGVYSNLQALEQLIEMAGKENIPPGNCICTGDIIGYCAQPEEVVKRFREWGANSILGNVEEQLISGAIDCGCDFRKGSKCDHLSRQWYPYAQNQLSEDSITWIRTLPNYISFRYADRKATVVHGSYSYISEFIFESTPWKKKEESFSRSKADMVIAGHSGLPFFQKKKEKLWINPGVIGMPANEGLPRVWCVILEKEIDPFFSFTSYTYDSEFAYQQMKKQNLPMEYANTLKTGFWDNMEILPEREKKLRGKKIFTKG</sequence>
<dbReference type="PANTHER" id="PTHR42850:SF2">
    <property type="entry name" value="BLL5683 PROTEIN"/>
    <property type="match status" value="1"/>
</dbReference>
<comment type="caution">
    <text evidence="3">The sequence shown here is derived from an EMBL/GenBank/DDBJ whole genome shotgun (WGS) entry which is preliminary data.</text>
</comment>
<dbReference type="RefSeq" id="WP_378258655.1">
    <property type="nucleotide sequence ID" value="NZ_JBHSJV010000001.1"/>
</dbReference>
<organism evidence="3 4">
    <name type="scientific">Aquimarina hainanensis</name>
    <dbReference type="NCBI Taxonomy" id="1578017"/>
    <lineage>
        <taxon>Bacteria</taxon>
        <taxon>Pseudomonadati</taxon>
        <taxon>Bacteroidota</taxon>
        <taxon>Flavobacteriia</taxon>
        <taxon>Flavobacteriales</taxon>
        <taxon>Flavobacteriaceae</taxon>
        <taxon>Aquimarina</taxon>
    </lineage>
</organism>
<feature type="domain" description="Calcineurin-like phosphoesterase" evidence="2">
    <location>
        <begin position="43"/>
        <end position="205"/>
    </location>
</feature>
<dbReference type="PANTHER" id="PTHR42850">
    <property type="entry name" value="METALLOPHOSPHOESTERASE"/>
    <property type="match status" value="1"/>
</dbReference>
<evidence type="ECO:0000313" key="3">
    <source>
        <dbReference type="EMBL" id="MFD2591966.1"/>
    </source>
</evidence>
<accession>A0ABW5NA33</accession>
<dbReference type="PIRSF" id="PIRSF000883">
    <property type="entry name" value="Pesterase_MJ0912"/>
    <property type="match status" value="1"/>
</dbReference>
<dbReference type="SUPFAM" id="SSF56300">
    <property type="entry name" value="Metallo-dependent phosphatases"/>
    <property type="match status" value="1"/>
</dbReference>
<dbReference type="Gene3D" id="3.60.21.10">
    <property type="match status" value="1"/>
</dbReference>
<dbReference type="InterPro" id="IPR029052">
    <property type="entry name" value="Metallo-depent_PP-like"/>
</dbReference>
<dbReference type="EMBL" id="JBHULX010000027">
    <property type="protein sequence ID" value="MFD2591966.1"/>
    <property type="molecule type" value="Genomic_DNA"/>
</dbReference>
<gene>
    <name evidence="3" type="ORF">ACFSTE_14100</name>
</gene>
<proteinExistence type="inferred from homology"/>
<dbReference type="Pfam" id="PF12850">
    <property type="entry name" value="Metallophos_2"/>
    <property type="match status" value="1"/>
</dbReference>
<reference evidence="4" key="1">
    <citation type="journal article" date="2019" name="Int. J. Syst. Evol. Microbiol.">
        <title>The Global Catalogue of Microorganisms (GCM) 10K type strain sequencing project: providing services to taxonomists for standard genome sequencing and annotation.</title>
        <authorList>
            <consortium name="The Broad Institute Genomics Platform"/>
            <consortium name="The Broad Institute Genome Sequencing Center for Infectious Disease"/>
            <person name="Wu L."/>
            <person name="Ma J."/>
        </authorList>
    </citation>
    <scope>NUCLEOTIDE SEQUENCE [LARGE SCALE GENOMIC DNA]</scope>
    <source>
        <strain evidence="4">KCTC 42423</strain>
    </source>
</reference>
<comment type="similarity">
    <text evidence="1">Belongs to the metallophosphoesterase superfamily. YfcE family.</text>
</comment>
<name>A0ABW5NA33_9FLAO</name>
<dbReference type="Proteomes" id="UP001597459">
    <property type="component" value="Unassembled WGS sequence"/>
</dbReference>
<evidence type="ECO:0000256" key="1">
    <source>
        <dbReference type="ARBA" id="ARBA00008950"/>
    </source>
</evidence>
<dbReference type="InterPro" id="IPR011152">
    <property type="entry name" value="Pesterase_MJ0912"/>
</dbReference>
<dbReference type="InterPro" id="IPR024654">
    <property type="entry name" value="Calcineurin-like_PHP_lpxH"/>
</dbReference>
<keyword evidence="4" id="KW-1185">Reference proteome</keyword>
<dbReference type="CDD" id="cd00838">
    <property type="entry name" value="MPP_superfamily"/>
    <property type="match status" value="1"/>
</dbReference>
<dbReference type="InterPro" id="IPR050126">
    <property type="entry name" value="Ap4A_hydrolase"/>
</dbReference>
<evidence type="ECO:0000313" key="4">
    <source>
        <dbReference type="Proteomes" id="UP001597459"/>
    </source>
</evidence>
<protein>
    <submittedName>
        <fullName evidence="3">Metallophosphoesterase family protein</fullName>
    </submittedName>
</protein>